<keyword evidence="5 7" id="KW-0472">Membrane</keyword>
<dbReference type="AlphaFoldDB" id="A0A4S1CM24"/>
<protein>
    <submittedName>
        <fullName evidence="8">Branched-chain amino acid ABC transporter permease</fullName>
    </submittedName>
</protein>
<dbReference type="PANTHER" id="PTHR30482:SF10">
    <property type="entry name" value="HIGH-AFFINITY BRANCHED-CHAIN AMINO ACID TRANSPORT PROTEIN BRAE"/>
    <property type="match status" value="1"/>
</dbReference>
<dbReference type="Pfam" id="PF02653">
    <property type="entry name" value="BPD_transp_2"/>
    <property type="match status" value="1"/>
</dbReference>
<dbReference type="GO" id="GO:0015658">
    <property type="term" value="F:branched-chain amino acid transmembrane transporter activity"/>
    <property type="evidence" value="ECO:0007669"/>
    <property type="project" value="InterPro"/>
</dbReference>
<dbReference type="PANTHER" id="PTHR30482">
    <property type="entry name" value="HIGH-AFFINITY BRANCHED-CHAIN AMINO ACID TRANSPORT SYSTEM PERMEASE"/>
    <property type="match status" value="1"/>
</dbReference>
<dbReference type="EMBL" id="SRSC01000001">
    <property type="protein sequence ID" value="TGU74320.1"/>
    <property type="molecule type" value="Genomic_DNA"/>
</dbReference>
<feature type="transmembrane region" description="Helical" evidence="7">
    <location>
        <begin position="36"/>
        <end position="55"/>
    </location>
</feature>
<feature type="region of interest" description="Disordered" evidence="6">
    <location>
        <begin position="311"/>
        <end position="333"/>
    </location>
</feature>
<sequence>MKTSRGAAILAIITAALLILPLVMHDTFVLRVLTEGIMWIGLAIAFDVIAGYTGYLNFGHGAFFGIGAYTIGILMMQAHLPFWVALPLGGVAAALTALIAGIPTLRLKGAYFAIATWALSRAIQQLALNVEFTGGPDGMRLEAFLNPLFFYYLMLITVGAIFLVLWYLLERAPFGLKLKAIREDEEGAKALGLNPTMLKMQSFILSAIPTGILGGIYAYWITFIDPSSTLGDLVSDQAVVMVVFGGMGTLFGPALGAILIFAFKTIFWAYLSDFQLLYLIILGALIAISVIFIPNGLWGTLVKRKAVARPQEKPEPASEPAALSAVAVPEEGN</sequence>
<feature type="transmembrane region" description="Helical" evidence="7">
    <location>
        <begin position="275"/>
        <end position="293"/>
    </location>
</feature>
<comment type="caution">
    <text evidence="8">The sequence shown here is derived from an EMBL/GenBank/DDBJ whole genome shotgun (WGS) entry which is preliminary data.</text>
</comment>
<dbReference type="InterPro" id="IPR043428">
    <property type="entry name" value="LivM-like"/>
</dbReference>
<feature type="transmembrane region" description="Helical" evidence="7">
    <location>
        <begin position="84"/>
        <end position="102"/>
    </location>
</feature>
<proteinExistence type="predicted"/>
<dbReference type="RefSeq" id="WP_135868654.1">
    <property type="nucleotide sequence ID" value="NZ_SRSC01000001.1"/>
</dbReference>
<dbReference type="GO" id="GO:0005886">
    <property type="term" value="C:plasma membrane"/>
    <property type="evidence" value="ECO:0007669"/>
    <property type="project" value="UniProtKB-SubCell"/>
</dbReference>
<evidence type="ECO:0000313" key="8">
    <source>
        <dbReference type="EMBL" id="TGU74320.1"/>
    </source>
</evidence>
<evidence type="ECO:0000256" key="2">
    <source>
        <dbReference type="ARBA" id="ARBA00022475"/>
    </source>
</evidence>
<feature type="compositionally biased region" description="Low complexity" evidence="6">
    <location>
        <begin position="318"/>
        <end position="333"/>
    </location>
</feature>
<accession>A0A4S1CM24</accession>
<comment type="subcellular location">
    <subcellularLocation>
        <location evidence="1">Cell membrane</location>
        <topology evidence="1">Multi-pass membrane protein</topology>
    </subcellularLocation>
</comment>
<keyword evidence="4 7" id="KW-1133">Transmembrane helix</keyword>
<evidence type="ECO:0000256" key="5">
    <source>
        <dbReference type="ARBA" id="ARBA00023136"/>
    </source>
</evidence>
<keyword evidence="2" id="KW-1003">Cell membrane</keyword>
<evidence type="ECO:0000256" key="1">
    <source>
        <dbReference type="ARBA" id="ARBA00004651"/>
    </source>
</evidence>
<reference evidence="8 9" key="1">
    <citation type="submission" date="2019-04" db="EMBL/GenBank/DDBJ databases">
        <title>Geobacter oryzae sp. nov., ferric-reducing bacteria isolated from paddy soil.</title>
        <authorList>
            <person name="Xu Z."/>
            <person name="Masuda Y."/>
            <person name="Itoh H."/>
            <person name="Senoo K."/>
        </authorList>
    </citation>
    <scope>NUCLEOTIDE SEQUENCE [LARGE SCALE GENOMIC DNA]</scope>
    <source>
        <strain evidence="8 9">Red111</strain>
    </source>
</reference>
<feature type="transmembrane region" description="Helical" evidence="7">
    <location>
        <begin position="148"/>
        <end position="169"/>
    </location>
</feature>
<keyword evidence="3 7" id="KW-0812">Transmembrane</keyword>
<dbReference type="InterPro" id="IPR001851">
    <property type="entry name" value="ABC_transp_permease"/>
</dbReference>
<evidence type="ECO:0000256" key="6">
    <source>
        <dbReference type="SAM" id="MobiDB-lite"/>
    </source>
</evidence>
<name>A0A4S1CM24_9BACT</name>
<evidence type="ECO:0000313" key="9">
    <source>
        <dbReference type="Proteomes" id="UP000306416"/>
    </source>
</evidence>
<gene>
    <name evidence="8" type="ORF">E4633_02315</name>
</gene>
<dbReference type="CDD" id="cd06581">
    <property type="entry name" value="TM_PBP1_LivM_like"/>
    <property type="match status" value="1"/>
</dbReference>
<keyword evidence="9" id="KW-1185">Reference proteome</keyword>
<evidence type="ECO:0000256" key="4">
    <source>
        <dbReference type="ARBA" id="ARBA00022989"/>
    </source>
</evidence>
<dbReference type="Proteomes" id="UP000306416">
    <property type="component" value="Unassembled WGS sequence"/>
</dbReference>
<feature type="transmembrane region" description="Helical" evidence="7">
    <location>
        <begin position="241"/>
        <end position="263"/>
    </location>
</feature>
<organism evidence="8 9">
    <name type="scientific">Geomonas terrae</name>
    <dbReference type="NCBI Taxonomy" id="2562681"/>
    <lineage>
        <taxon>Bacteria</taxon>
        <taxon>Pseudomonadati</taxon>
        <taxon>Thermodesulfobacteriota</taxon>
        <taxon>Desulfuromonadia</taxon>
        <taxon>Geobacterales</taxon>
        <taxon>Geobacteraceae</taxon>
        <taxon>Geomonas</taxon>
    </lineage>
</organism>
<evidence type="ECO:0000256" key="7">
    <source>
        <dbReference type="SAM" id="Phobius"/>
    </source>
</evidence>
<feature type="transmembrane region" description="Helical" evidence="7">
    <location>
        <begin position="7"/>
        <end position="24"/>
    </location>
</feature>
<evidence type="ECO:0000256" key="3">
    <source>
        <dbReference type="ARBA" id="ARBA00022692"/>
    </source>
</evidence>
<feature type="transmembrane region" description="Helical" evidence="7">
    <location>
        <begin position="203"/>
        <end position="221"/>
    </location>
</feature>